<organism evidence="2 3">
    <name type="scientific">Aureimonas jatrophae</name>
    <dbReference type="NCBI Taxonomy" id="1166073"/>
    <lineage>
        <taxon>Bacteria</taxon>
        <taxon>Pseudomonadati</taxon>
        <taxon>Pseudomonadota</taxon>
        <taxon>Alphaproteobacteria</taxon>
        <taxon>Hyphomicrobiales</taxon>
        <taxon>Aurantimonadaceae</taxon>
        <taxon>Aureimonas</taxon>
    </lineage>
</organism>
<evidence type="ECO:0000313" key="2">
    <source>
        <dbReference type="EMBL" id="SDN88696.1"/>
    </source>
</evidence>
<dbReference type="OrthoDB" id="9783791at2"/>
<evidence type="ECO:0000313" key="3">
    <source>
        <dbReference type="Proteomes" id="UP000198793"/>
    </source>
</evidence>
<dbReference type="Proteomes" id="UP000198793">
    <property type="component" value="Unassembled WGS sequence"/>
</dbReference>
<dbReference type="SUPFAM" id="SSF53448">
    <property type="entry name" value="Nucleotide-diphospho-sugar transferases"/>
    <property type="match status" value="1"/>
</dbReference>
<evidence type="ECO:0008006" key="4">
    <source>
        <dbReference type="Google" id="ProtNLM"/>
    </source>
</evidence>
<proteinExistence type="predicted"/>
<dbReference type="STRING" id="1166073.SAMN05192530_102323"/>
<dbReference type="Gene3D" id="3.90.550.10">
    <property type="entry name" value="Spore Coat Polysaccharide Biosynthesis Protein SpsA, Chain A"/>
    <property type="match status" value="1"/>
</dbReference>
<gene>
    <name evidence="2" type="ORF">SAMN05192530_102323</name>
</gene>
<protein>
    <recommendedName>
        <fullName evidence="4">Glycosyltransferase, GT2 family</fullName>
    </recommendedName>
</protein>
<dbReference type="EMBL" id="FNIT01000002">
    <property type="protein sequence ID" value="SDN88696.1"/>
    <property type="molecule type" value="Genomic_DNA"/>
</dbReference>
<feature type="region of interest" description="Disordered" evidence="1">
    <location>
        <begin position="774"/>
        <end position="798"/>
    </location>
</feature>
<dbReference type="AlphaFoldDB" id="A0A1H0F2B9"/>
<keyword evidence="3" id="KW-1185">Reference proteome</keyword>
<sequence length="798" mass="84509">MNPISSAPSSIGSLVASRRRRRAGGAPDPELSLAGDLRLAVARTGEFLIEGHAADPLDPERRFVVELVLDGVASTIARADLFVPGLALAGADGPAVGDGCYGFVFALDGAQLPHVAVAEVRLANGAPLPGSPIRLHEGEPFVPADRPWGLARWRGGLEIEGWVSREAAPFPARVEARIDDETVAVARADRWRSVERGGDLQAEPGFRLRLPEEWADGRLHEVEIRVAGRPLPGAPLPILAAPDGLAAFFEGRAETDAERPRAERFDRWFPRSVPFAEFARWEARFPPAVPELPAQMRIAVAVIGEDGAEETLQAPDLLPRADWIGAVLPEREGRFEPGDLLHFLRDEGANCELLVVMRAGTLARPGGAERLLSALVTDPDAALAYGDAFLVLADGSEAPLALTAPDRERMLEQGAVGNALALRRAGAIQALEQGSATLDDLFLSPLEGASSRNTHRHVPGFGFALPLFGAGAADQLASAARRILAREDTAADVEPRADTTLPAVRIRRAVAMDATIVLDLGHGDAAVLERALDALEASRRVARVALSVSACALDEASARSLRLGGVAVECAPAGVSSARRLAGALMRAETEAVCLLDARLRPLDDAWLAELLGRLGDPGTGLVAPLITDREGFVLQAGLRLSLGRAPEPRGWGCGAQDPGPGDVLRVAHQVAAILPEAFATRRADFTALGGFDPVLFPCRFGAADYALKLQALGRRIVVSPDARFWREGAGVSPSPLERAAQMREAARLEARWAHAAACDPFCNPLVAGDGDALAWPPGDPAPRSGAMRPPRPVPPGW</sequence>
<accession>A0A1H0F2B9</accession>
<evidence type="ECO:0000256" key="1">
    <source>
        <dbReference type="SAM" id="MobiDB-lite"/>
    </source>
</evidence>
<reference evidence="2 3" key="1">
    <citation type="submission" date="2016-10" db="EMBL/GenBank/DDBJ databases">
        <authorList>
            <person name="de Groot N.N."/>
        </authorList>
    </citation>
    <scope>NUCLEOTIDE SEQUENCE [LARGE SCALE GENOMIC DNA]</scope>
    <source>
        <strain evidence="3">L7-484,KACC 16230,DSM 25025</strain>
    </source>
</reference>
<dbReference type="InterPro" id="IPR029044">
    <property type="entry name" value="Nucleotide-diphossugar_trans"/>
</dbReference>
<dbReference type="RefSeq" id="WP_090670450.1">
    <property type="nucleotide sequence ID" value="NZ_FNIT01000002.1"/>
</dbReference>
<name>A0A1H0F2B9_9HYPH</name>